<evidence type="ECO:0000256" key="1">
    <source>
        <dbReference type="ARBA" id="ARBA00023054"/>
    </source>
</evidence>
<dbReference type="Pfam" id="PF00620">
    <property type="entry name" value="RhoGAP"/>
    <property type="match status" value="1"/>
</dbReference>
<evidence type="ECO:0000259" key="3">
    <source>
        <dbReference type="PROSITE" id="PS50238"/>
    </source>
</evidence>
<evidence type="ECO:0000313" key="5">
    <source>
        <dbReference type="Proteomes" id="UP000193380"/>
    </source>
</evidence>
<name>A0A060ZID6_ONCMY</name>
<protein>
    <recommendedName>
        <fullName evidence="3">Rho-GAP domain-containing protein</fullName>
    </recommendedName>
</protein>
<organism evidence="4 5">
    <name type="scientific">Oncorhynchus mykiss</name>
    <name type="common">Rainbow trout</name>
    <name type="synonym">Salmo gairdneri</name>
    <dbReference type="NCBI Taxonomy" id="8022"/>
    <lineage>
        <taxon>Eukaryota</taxon>
        <taxon>Metazoa</taxon>
        <taxon>Chordata</taxon>
        <taxon>Craniata</taxon>
        <taxon>Vertebrata</taxon>
        <taxon>Euteleostomi</taxon>
        <taxon>Actinopterygii</taxon>
        <taxon>Neopterygii</taxon>
        <taxon>Teleostei</taxon>
        <taxon>Protacanthopterygii</taxon>
        <taxon>Salmoniformes</taxon>
        <taxon>Salmonidae</taxon>
        <taxon>Salmoninae</taxon>
        <taxon>Oncorhynchus</taxon>
    </lineage>
</organism>
<dbReference type="InterPro" id="IPR000198">
    <property type="entry name" value="RhoGAP_dom"/>
</dbReference>
<reference evidence="4" key="1">
    <citation type="journal article" date="2014" name="Nat. Commun.">
        <title>The rainbow trout genome provides novel insights into evolution after whole-genome duplication in vertebrates.</title>
        <authorList>
            <person name="Berthelot C."/>
            <person name="Brunet F."/>
            <person name="Chalopin D."/>
            <person name="Juanchich A."/>
            <person name="Bernard M."/>
            <person name="Noel B."/>
            <person name="Bento P."/>
            <person name="Da Silva C."/>
            <person name="Labadie K."/>
            <person name="Alberti A."/>
            <person name="Aury J.M."/>
            <person name="Louis A."/>
            <person name="Dehais P."/>
            <person name="Bardou P."/>
            <person name="Montfort J."/>
            <person name="Klopp C."/>
            <person name="Cabau C."/>
            <person name="Gaspin C."/>
            <person name="Thorgaard G.H."/>
            <person name="Boussaha M."/>
            <person name="Quillet E."/>
            <person name="Guyomard R."/>
            <person name="Galiana D."/>
            <person name="Bobe J."/>
            <person name="Volff J.N."/>
            <person name="Genet C."/>
            <person name="Wincker P."/>
            <person name="Jaillon O."/>
            <person name="Roest Crollius H."/>
            <person name="Guiguen Y."/>
        </authorList>
    </citation>
    <scope>NUCLEOTIDE SEQUENCE [LARGE SCALE GENOMIC DNA]</scope>
</reference>
<feature type="compositionally biased region" description="Polar residues" evidence="2">
    <location>
        <begin position="43"/>
        <end position="65"/>
    </location>
</feature>
<dbReference type="InterPro" id="IPR051627">
    <property type="entry name" value="SLIT-ROBO_RhoGAP"/>
</dbReference>
<dbReference type="SUPFAM" id="SSF48350">
    <property type="entry name" value="GTPase activation domain, GAP"/>
    <property type="match status" value="1"/>
</dbReference>
<dbReference type="PANTHER" id="PTHR14166">
    <property type="entry name" value="SLIT-ROBO RHO GTPASE ACTIVATING PROTEIN"/>
    <property type="match status" value="1"/>
</dbReference>
<proteinExistence type="predicted"/>
<feature type="domain" description="Rho-GAP" evidence="3">
    <location>
        <begin position="1"/>
        <end position="65"/>
    </location>
</feature>
<dbReference type="PaxDb" id="8022-A0A060ZID6"/>
<dbReference type="Gene3D" id="1.10.555.10">
    <property type="entry name" value="Rho GTPase activation protein"/>
    <property type="match status" value="1"/>
</dbReference>
<dbReference type="AlphaFoldDB" id="A0A060ZID6"/>
<gene>
    <name evidence="4" type="ORF">GSONMT00014467001</name>
</gene>
<dbReference type="GO" id="GO:0007165">
    <property type="term" value="P:signal transduction"/>
    <property type="evidence" value="ECO:0007669"/>
    <property type="project" value="InterPro"/>
</dbReference>
<dbReference type="InterPro" id="IPR008936">
    <property type="entry name" value="Rho_GTPase_activation_prot"/>
</dbReference>
<feature type="region of interest" description="Disordered" evidence="2">
    <location>
        <begin position="36"/>
        <end position="65"/>
    </location>
</feature>
<dbReference type="EMBL" id="FR962588">
    <property type="protein sequence ID" value="CDR00930.1"/>
    <property type="molecule type" value="Genomic_DNA"/>
</dbReference>
<dbReference type="STRING" id="8022.A0A060ZID6"/>
<sequence length="65" mass="7268">MVESCIRFISRHGLHHEGIFRVSGSQVEVNDIKNSFERGKTTLPRNPSSSDSINRRTGSSYNTSS</sequence>
<reference evidence="4" key="2">
    <citation type="submission" date="2014-03" db="EMBL/GenBank/DDBJ databases">
        <authorList>
            <person name="Genoscope - CEA"/>
        </authorList>
    </citation>
    <scope>NUCLEOTIDE SEQUENCE</scope>
</reference>
<keyword evidence="1" id="KW-0175">Coiled coil</keyword>
<dbReference type="PROSITE" id="PS50238">
    <property type="entry name" value="RHOGAP"/>
    <property type="match status" value="1"/>
</dbReference>
<evidence type="ECO:0000313" key="4">
    <source>
        <dbReference type="EMBL" id="CDR00930.1"/>
    </source>
</evidence>
<accession>A0A060ZID6</accession>
<evidence type="ECO:0000256" key="2">
    <source>
        <dbReference type="SAM" id="MobiDB-lite"/>
    </source>
</evidence>
<dbReference type="Proteomes" id="UP000193380">
    <property type="component" value="Unassembled WGS sequence"/>
</dbReference>